<reference evidence="2" key="1">
    <citation type="submission" date="2022-08" db="EMBL/GenBank/DDBJ databases">
        <authorList>
            <person name="Gutierrez-Valencia J."/>
        </authorList>
    </citation>
    <scope>NUCLEOTIDE SEQUENCE</scope>
</reference>
<dbReference type="AlphaFoldDB" id="A0AAV0Q5L9"/>
<protein>
    <submittedName>
        <fullName evidence="2">Uncharacterized protein</fullName>
    </submittedName>
</protein>
<accession>A0AAV0Q5L9</accession>
<comment type="caution">
    <text evidence="2">The sequence shown here is derived from an EMBL/GenBank/DDBJ whole genome shotgun (WGS) entry which is preliminary data.</text>
</comment>
<keyword evidence="1" id="KW-1133">Transmembrane helix</keyword>
<sequence length="61" mass="6914">RRRRDQRVFLAVDITSSQDPPPVVLLLLVLGCSVTSICFCSLAGDPIERRARKRVSWSFPE</sequence>
<dbReference type="Proteomes" id="UP001154282">
    <property type="component" value="Unassembled WGS sequence"/>
</dbReference>
<organism evidence="2 3">
    <name type="scientific">Linum tenue</name>
    <dbReference type="NCBI Taxonomy" id="586396"/>
    <lineage>
        <taxon>Eukaryota</taxon>
        <taxon>Viridiplantae</taxon>
        <taxon>Streptophyta</taxon>
        <taxon>Embryophyta</taxon>
        <taxon>Tracheophyta</taxon>
        <taxon>Spermatophyta</taxon>
        <taxon>Magnoliopsida</taxon>
        <taxon>eudicotyledons</taxon>
        <taxon>Gunneridae</taxon>
        <taxon>Pentapetalae</taxon>
        <taxon>rosids</taxon>
        <taxon>fabids</taxon>
        <taxon>Malpighiales</taxon>
        <taxon>Linaceae</taxon>
        <taxon>Linum</taxon>
    </lineage>
</organism>
<feature type="non-terminal residue" evidence="2">
    <location>
        <position position="1"/>
    </location>
</feature>
<evidence type="ECO:0000313" key="3">
    <source>
        <dbReference type="Proteomes" id="UP001154282"/>
    </source>
</evidence>
<evidence type="ECO:0000313" key="2">
    <source>
        <dbReference type="EMBL" id="CAI0540542.1"/>
    </source>
</evidence>
<gene>
    <name evidence="2" type="ORF">LITE_LOCUS41739</name>
</gene>
<name>A0AAV0Q5L9_9ROSI</name>
<dbReference type="EMBL" id="CAMGYJ010000009">
    <property type="protein sequence ID" value="CAI0540542.1"/>
    <property type="molecule type" value="Genomic_DNA"/>
</dbReference>
<keyword evidence="1" id="KW-0812">Transmembrane</keyword>
<feature type="transmembrane region" description="Helical" evidence="1">
    <location>
        <begin position="23"/>
        <end position="44"/>
    </location>
</feature>
<evidence type="ECO:0000256" key="1">
    <source>
        <dbReference type="SAM" id="Phobius"/>
    </source>
</evidence>
<keyword evidence="1" id="KW-0472">Membrane</keyword>
<proteinExistence type="predicted"/>
<keyword evidence="3" id="KW-1185">Reference proteome</keyword>